<accession>A0AAE0PBH1</accession>
<evidence type="ECO:0000256" key="6">
    <source>
        <dbReference type="SAM" id="Phobius"/>
    </source>
</evidence>
<dbReference type="PANTHER" id="PTHR47685:SF1">
    <property type="entry name" value="MAGNESIUM TRANSPORT PROTEIN CORA"/>
    <property type="match status" value="1"/>
</dbReference>
<keyword evidence="3 6" id="KW-1133">Transmembrane helix</keyword>
<dbReference type="InterPro" id="IPR050829">
    <property type="entry name" value="CorA_MIT"/>
</dbReference>
<organism evidence="7 8">
    <name type="scientific">Sordaria brevicollis</name>
    <dbReference type="NCBI Taxonomy" id="83679"/>
    <lineage>
        <taxon>Eukaryota</taxon>
        <taxon>Fungi</taxon>
        <taxon>Dikarya</taxon>
        <taxon>Ascomycota</taxon>
        <taxon>Pezizomycotina</taxon>
        <taxon>Sordariomycetes</taxon>
        <taxon>Sordariomycetidae</taxon>
        <taxon>Sordariales</taxon>
        <taxon>Sordariaceae</taxon>
        <taxon>Sordaria</taxon>
    </lineage>
</organism>
<gene>
    <name evidence="7" type="ORF">B0T20DRAFT_414617</name>
</gene>
<dbReference type="EMBL" id="JAUTDP010000008">
    <property type="protein sequence ID" value="KAK3396851.1"/>
    <property type="molecule type" value="Genomic_DNA"/>
</dbReference>
<dbReference type="GO" id="GO:0046873">
    <property type="term" value="F:metal ion transmembrane transporter activity"/>
    <property type="evidence" value="ECO:0007669"/>
    <property type="project" value="InterPro"/>
</dbReference>
<dbReference type="InterPro" id="IPR045863">
    <property type="entry name" value="CorA_TM1_TM2"/>
</dbReference>
<keyword evidence="2 6" id="KW-0812">Transmembrane</keyword>
<protein>
    <submittedName>
        <fullName evidence="7">Uncharacterized protein</fullName>
    </submittedName>
</protein>
<proteinExistence type="predicted"/>
<dbReference type="AlphaFoldDB" id="A0AAE0PBH1"/>
<keyword evidence="8" id="KW-1185">Reference proteome</keyword>
<dbReference type="Pfam" id="PF01544">
    <property type="entry name" value="CorA"/>
    <property type="match status" value="1"/>
</dbReference>
<dbReference type="InterPro" id="IPR002523">
    <property type="entry name" value="MgTranspt_CorA/ZnTranspt_ZntB"/>
</dbReference>
<keyword evidence="4 6" id="KW-0472">Membrane</keyword>
<evidence type="ECO:0000313" key="8">
    <source>
        <dbReference type="Proteomes" id="UP001281003"/>
    </source>
</evidence>
<reference evidence="7" key="2">
    <citation type="submission" date="2023-07" db="EMBL/GenBank/DDBJ databases">
        <authorList>
            <consortium name="Lawrence Berkeley National Laboratory"/>
            <person name="Haridas S."/>
            <person name="Hensen N."/>
            <person name="Bonometti L."/>
            <person name="Westerberg I."/>
            <person name="Brannstrom I.O."/>
            <person name="Guillou S."/>
            <person name="Cros-Aarteil S."/>
            <person name="Calhoun S."/>
            <person name="Kuo A."/>
            <person name="Mondo S."/>
            <person name="Pangilinan J."/>
            <person name="Riley R."/>
            <person name="LaButti K."/>
            <person name="Andreopoulos B."/>
            <person name="Lipzen A."/>
            <person name="Chen C."/>
            <person name="Yanf M."/>
            <person name="Daum C."/>
            <person name="Ng V."/>
            <person name="Clum A."/>
            <person name="Steindorff A."/>
            <person name="Ohm R."/>
            <person name="Martin F."/>
            <person name="Silar P."/>
            <person name="Natvig D."/>
            <person name="Lalanne C."/>
            <person name="Gautier V."/>
            <person name="Ament-velasquez S.L."/>
            <person name="Kruys A."/>
            <person name="Hutchinson M.I."/>
            <person name="Powell A.J."/>
            <person name="Barry K."/>
            <person name="Miller A.N."/>
            <person name="Grigoriev I.V."/>
            <person name="Debuchy R."/>
            <person name="Gladieux P."/>
            <person name="Thoren M.H."/>
            <person name="Johannesson H."/>
        </authorList>
    </citation>
    <scope>NUCLEOTIDE SEQUENCE</scope>
    <source>
        <strain evidence="7">FGSC 1904</strain>
    </source>
</reference>
<feature type="region of interest" description="Disordered" evidence="5">
    <location>
        <begin position="339"/>
        <end position="401"/>
    </location>
</feature>
<comment type="subcellular location">
    <subcellularLocation>
        <location evidence="1">Membrane</location>
        <topology evidence="1">Multi-pass membrane protein</topology>
    </subcellularLocation>
</comment>
<feature type="compositionally biased region" description="Basic and acidic residues" evidence="5">
    <location>
        <begin position="386"/>
        <end position="401"/>
    </location>
</feature>
<dbReference type="SUPFAM" id="SSF144083">
    <property type="entry name" value="Magnesium transport protein CorA, transmembrane region"/>
    <property type="match status" value="1"/>
</dbReference>
<evidence type="ECO:0000256" key="4">
    <source>
        <dbReference type="ARBA" id="ARBA00023136"/>
    </source>
</evidence>
<evidence type="ECO:0000256" key="1">
    <source>
        <dbReference type="ARBA" id="ARBA00004141"/>
    </source>
</evidence>
<dbReference type="PANTHER" id="PTHR47685">
    <property type="entry name" value="MAGNESIUM TRANSPORT PROTEIN CORA"/>
    <property type="match status" value="1"/>
</dbReference>
<dbReference type="GO" id="GO:0016020">
    <property type="term" value="C:membrane"/>
    <property type="evidence" value="ECO:0007669"/>
    <property type="project" value="UniProtKB-SubCell"/>
</dbReference>
<evidence type="ECO:0000313" key="7">
    <source>
        <dbReference type="EMBL" id="KAK3396851.1"/>
    </source>
</evidence>
<feature type="transmembrane region" description="Helical" evidence="6">
    <location>
        <begin position="117"/>
        <end position="139"/>
    </location>
</feature>
<reference evidence="7" key="1">
    <citation type="journal article" date="2023" name="Mol. Phylogenet. Evol.">
        <title>Genome-scale phylogeny and comparative genomics of the fungal order Sordariales.</title>
        <authorList>
            <person name="Hensen N."/>
            <person name="Bonometti L."/>
            <person name="Westerberg I."/>
            <person name="Brannstrom I.O."/>
            <person name="Guillou S."/>
            <person name="Cros-Aarteil S."/>
            <person name="Calhoun S."/>
            <person name="Haridas S."/>
            <person name="Kuo A."/>
            <person name="Mondo S."/>
            <person name="Pangilinan J."/>
            <person name="Riley R."/>
            <person name="LaButti K."/>
            <person name="Andreopoulos B."/>
            <person name="Lipzen A."/>
            <person name="Chen C."/>
            <person name="Yan M."/>
            <person name="Daum C."/>
            <person name="Ng V."/>
            <person name="Clum A."/>
            <person name="Steindorff A."/>
            <person name="Ohm R.A."/>
            <person name="Martin F."/>
            <person name="Silar P."/>
            <person name="Natvig D.O."/>
            <person name="Lalanne C."/>
            <person name="Gautier V."/>
            <person name="Ament-Velasquez S.L."/>
            <person name="Kruys A."/>
            <person name="Hutchinson M.I."/>
            <person name="Powell A.J."/>
            <person name="Barry K."/>
            <person name="Miller A.N."/>
            <person name="Grigoriev I.V."/>
            <person name="Debuchy R."/>
            <person name="Gladieux P."/>
            <person name="Hiltunen Thoren M."/>
            <person name="Johannesson H."/>
        </authorList>
    </citation>
    <scope>NUCLEOTIDE SEQUENCE</scope>
    <source>
        <strain evidence="7">FGSC 1904</strain>
    </source>
</reference>
<comment type="caution">
    <text evidence="7">The sequence shown here is derived from an EMBL/GenBank/DDBJ whole genome shotgun (WGS) entry which is preliminary data.</text>
</comment>
<sequence length="401" mass="45131">MIDIHHQQKDVIQRFCHYAERNLLKKKEELKRFKDRSGELICSFDNQLNELQRLKKWSQSTAVAVSNIPINIPQLEYAQLTCLQMSDLVAQKQQQASLVQAWESARQANESARQGRAIMMFTVVTVIFVPPSFISSLFGMNNVEFTGEGPMTLKDQFKLMFPISISIIFVTIIIAFNKSFRMSIWSICKALISPVLGVAAAIAYMFNMVLIRSGIYGVWLSYRVEGRFPLAALRREMESESLYMKRLAESDVRRAIRRKEFEKRTGLKFEYAELDGRTAVRFAFGDAAVDKKKKPSGVDFIRKRGLDLVGKDLSPSTAGSSASHIQVSSASQIEVASTQLEHPKRSVLGRTQLDPTTPGRETADDNRTGAFALEMGGVDGTSIIGRRRETSSIQRVDRETA</sequence>
<feature type="transmembrane region" description="Helical" evidence="6">
    <location>
        <begin position="159"/>
        <end position="177"/>
    </location>
</feature>
<name>A0AAE0PBH1_SORBR</name>
<dbReference type="Gene3D" id="1.20.58.340">
    <property type="entry name" value="Magnesium transport protein CorA, transmembrane region"/>
    <property type="match status" value="1"/>
</dbReference>
<evidence type="ECO:0000256" key="3">
    <source>
        <dbReference type="ARBA" id="ARBA00022989"/>
    </source>
</evidence>
<evidence type="ECO:0000256" key="2">
    <source>
        <dbReference type="ARBA" id="ARBA00022692"/>
    </source>
</evidence>
<feature type="transmembrane region" description="Helical" evidence="6">
    <location>
        <begin position="184"/>
        <end position="206"/>
    </location>
</feature>
<dbReference type="Proteomes" id="UP001281003">
    <property type="component" value="Unassembled WGS sequence"/>
</dbReference>
<evidence type="ECO:0000256" key="5">
    <source>
        <dbReference type="SAM" id="MobiDB-lite"/>
    </source>
</evidence>